<name>A0A4Q2EDH6_9ACTN</name>
<proteinExistence type="predicted"/>
<keyword evidence="3" id="KW-0804">Transcription</keyword>
<evidence type="ECO:0000256" key="1">
    <source>
        <dbReference type="ARBA" id="ARBA00023015"/>
    </source>
</evidence>
<dbReference type="InterPro" id="IPR046335">
    <property type="entry name" value="LacI/GalR-like_sensor"/>
</dbReference>
<dbReference type="Pfam" id="PF00356">
    <property type="entry name" value="LacI"/>
    <property type="match status" value="1"/>
</dbReference>
<dbReference type="PROSITE" id="PS50932">
    <property type="entry name" value="HTH_LACI_2"/>
    <property type="match status" value="1"/>
</dbReference>
<dbReference type="EMBL" id="PPCV01000011">
    <property type="protein sequence ID" value="RXW31209.1"/>
    <property type="molecule type" value="Genomic_DNA"/>
</dbReference>
<dbReference type="PANTHER" id="PTHR30146">
    <property type="entry name" value="LACI-RELATED TRANSCRIPTIONAL REPRESSOR"/>
    <property type="match status" value="1"/>
</dbReference>
<accession>A0A4Q2EDH6</accession>
<dbReference type="GO" id="GO:0000976">
    <property type="term" value="F:transcription cis-regulatory region binding"/>
    <property type="evidence" value="ECO:0007669"/>
    <property type="project" value="TreeGrafter"/>
</dbReference>
<dbReference type="AlphaFoldDB" id="A0A4Q2EDH6"/>
<dbReference type="CDD" id="cd01392">
    <property type="entry name" value="HTH_LacI"/>
    <property type="match status" value="1"/>
</dbReference>
<reference evidence="5 6" key="1">
    <citation type="submission" date="2018-01" db="EMBL/GenBank/DDBJ databases">
        <title>Lactibacter flavus gen. nov., sp. nov., a novel bacterium of the family Propionibacteriaceae isolated from raw milk and dairy products.</title>
        <authorList>
            <person name="Wenning M."/>
            <person name="Breitenwieser F."/>
            <person name="Huptas C."/>
            <person name="von Neubeck M."/>
            <person name="Busse H.-J."/>
            <person name="Scherer S."/>
        </authorList>
    </citation>
    <scope>NUCLEOTIDE SEQUENCE [LARGE SCALE GENOMIC DNA]</scope>
    <source>
        <strain evidence="5 6">VG341</strain>
    </source>
</reference>
<keyword evidence="1" id="KW-0805">Transcription regulation</keyword>
<dbReference type="Gene3D" id="3.40.50.2300">
    <property type="match status" value="2"/>
</dbReference>
<protein>
    <submittedName>
        <fullName evidence="5">LacI family transcriptional regulator</fullName>
    </submittedName>
</protein>
<dbReference type="GO" id="GO:0003700">
    <property type="term" value="F:DNA-binding transcription factor activity"/>
    <property type="evidence" value="ECO:0007669"/>
    <property type="project" value="TreeGrafter"/>
</dbReference>
<dbReference type="Proteomes" id="UP000290624">
    <property type="component" value="Unassembled WGS sequence"/>
</dbReference>
<dbReference type="InterPro" id="IPR010982">
    <property type="entry name" value="Lambda_DNA-bd_dom_sf"/>
</dbReference>
<dbReference type="SUPFAM" id="SSF47413">
    <property type="entry name" value="lambda repressor-like DNA-binding domains"/>
    <property type="match status" value="1"/>
</dbReference>
<evidence type="ECO:0000256" key="3">
    <source>
        <dbReference type="ARBA" id="ARBA00023163"/>
    </source>
</evidence>
<sequence>MSDQVLRSSTRGGVGWSGRATARDVAAVAGVSAQTVSRVANGTQSVAEPTRQKVLAAMAQLGYAPNAAAQALRAGRSSSIGVVAHHLNRTGEANIIDAVCTSARQHGYDVALAHAASGSAEDVNRAIARARQGVAGLVVLGLETAELATVRIPPSLPVVLADSWADLSVPNVGLDQQAGARLAVDHLLGLGHDTVHLVAGPRNSVQSRQREQGWRESLQAAGRRVPATVSHGDWSPASGYRAGFLVADDPSITAVLVANDEMAAGLLRALHERGRRVPRDVAVVGFDDVSAAWLWPPLTSVQQDFTTIGFHLVDVLLRQIDRRDHGGPVRESILVPPHLQVRASSGIPSTAEGEHHD</sequence>
<dbReference type="CDD" id="cd01574">
    <property type="entry name" value="PBP1_LacI"/>
    <property type="match status" value="1"/>
</dbReference>
<dbReference type="SUPFAM" id="SSF53822">
    <property type="entry name" value="Periplasmic binding protein-like I"/>
    <property type="match status" value="1"/>
</dbReference>
<feature type="domain" description="HTH lacI-type" evidence="4">
    <location>
        <begin position="20"/>
        <end position="74"/>
    </location>
</feature>
<keyword evidence="2" id="KW-0238">DNA-binding</keyword>
<dbReference type="InterPro" id="IPR028082">
    <property type="entry name" value="Peripla_BP_I"/>
</dbReference>
<evidence type="ECO:0000256" key="2">
    <source>
        <dbReference type="ARBA" id="ARBA00023125"/>
    </source>
</evidence>
<evidence type="ECO:0000313" key="5">
    <source>
        <dbReference type="EMBL" id="RXW31209.1"/>
    </source>
</evidence>
<evidence type="ECO:0000313" key="6">
    <source>
        <dbReference type="Proteomes" id="UP000290624"/>
    </source>
</evidence>
<dbReference type="OrthoDB" id="9785139at2"/>
<dbReference type="Gene3D" id="1.10.260.40">
    <property type="entry name" value="lambda repressor-like DNA-binding domains"/>
    <property type="match status" value="1"/>
</dbReference>
<keyword evidence="6" id="KW-1185">Reference proteome</keyword>
<organism evidence="5 6">
    <name type="scientific">Propioniciclava flava</name>
    <dbReference type="NCBI Taxonomy" id="2072026"/>
    <lineage>
        <taxon>Bacteria</taxon>
        <taxon>Bacillati</taxon>
        <taxon>Actinomycetota</taxon>
        <taxon>Actinomycetes</taxon>
        <taxon>Propionibacteriales</taxon>
        <taxon>Propionibacteriaceae</taxon>
        <taxon>Propioniciclava</taxon>
    </lineage>
</organism>
<dbReference type="InterPro" id="IPR000843">
    <property type="entry name" value="HTH_LacI"/>
</dbReference>
<dbReference type="RefSeq" id="WP_129459645.1">
    <property type="nucleotide sequence ID" value="NZ_PPCV01000011.1"/>
</dbReference>
<comment type="caution">
    <text evidence="5">The sequence shown here is derived from an EMBL/GenBank/DDBJ whole genome shotgun (WGS) entry which is preliminary data.</text>
</comment>
<dbReference type="PANTHER" id="PTHR30146:SF153">
    <property type="entry name" value="LACTOSE OPERON REPRESSOR"/>
    <property type="match status" value="1"/>
</dbReference>
<evidence type="ECO:0000259" key="4">
    <source>
        <dbReference type="PROSITE" id="PS50932"/>
    </source>
</evidence>
<gene>
    <name evidence="5" type="ORF">C1706_12895</name>
</gene>
<dbReference type="SMART" id="SM00354">
    <property type="entry name" value="HTH_LACI"/>
    <property type="match status" value="1"/>
</dbReference>
<dbReference type="Pfam" id="PF13377">
    <property type="entry name" value="Peripla_BP_3"/>
    <property type="match status" value="1"/>
</dbReference>